<accession>A0A5B0X4V9</accession>
<dbReference type="RefSeq" id="WP_149609843.1">
    <property type="nucleotide sequence ID" value="NZ_VTUX01000001.1"/>
</dbReference>
<keyword evidence="1" id="KW-0472">Membrane</keyword>
<sequence length="65" mass="7133">MSIKPRRNVLIHSDERVLVYAGLFFICAVLAALGVGALAFWCFLPAAVLMECLSAVAPQQQSRRL</sequence>
<dbReference type="EMBL" id="VTUX01000001">
    <property type="protein sequence ID" value="KAA1194374.1"/>
    <property type="molecule type" value="Genomic_DNA"/>
</dbReference>
<keyword evidence="1" id="KW-0812">Transmembrane</keyword>
<keyword evidence="3" id="KW-1185">Reference proteome</keyword>
<evidence type="ECO:0000313" key="2">
    <source>
        <dbReference type="EMBL" id="KAA1194374.1"/>
    </source>
</evidence>
<name>A0A5B0X4V9_9GAMM</name>
<comment type="caution">
    <text evidence="2">The sequence shown here is derived from an EMBL/GenBank/DDBJ whole genome shotgun (WGS) entry which is preliminary data.</text>
</comment>
<dbReference type="Proteomes" id="UP000323708">
    <property type="component" value="Unassembled WGS sequence"/>
</dbReference>
<proteinExistence type="predicted"/>
<gene>
    <name evidence="2" type="ORF">F0M18_02790</name>
</gene>
<evidence type="ECO:0000313" key="3">
    <source>
        <dbReference type="Proteomes" id="UP000323708"/>
    </source>
</evidence>
<reference evidence="2 3" key="1">
    <citation type="submission" date="2019-09" db="EMBL/GenBank/DDBJ databases">
        <authorList>
            <person name="Chen X.-Y."/>
        </authorList>
    </citation>
    <scope>NUCLEOTIDE SEQUENCE [LARGE SCALE GENOMIC DNA]</scope>
    <source>
        <strain evidence="2 3">NY5</strain>
    </source>
</reference>
<protein>
    <submittedName>
        <fullName evidence="2">Uncharacterized protein</fullName>
    </submittedName>
</protein>
<evidence type="ECO:0000256" key="1">
    <source>
        <dbReference type="SAM" id="Phobius"/>
    </source>
</evidence>
<feature type="transmembrane region" description="Helical" evidence="1">
    <location>
        <begin position="20"/>
        <end position="44"/>
    </location>
</feature>
<organism evidence="2 3">
    <name type="scientific">Pseudohalioglobus sediminis</name>
    <dbReference type="NCBI Taxonomy" id="2606449"/>
    <lineage>
        <taxon>Bacteria</taxon>
        <taxon>Pseudomonadati</taxon>
        <taxon>Pseudomonadota</taxon>
        <taxon>Gammaproteobacteria</taxon>
        <taxon>Cellvibrionales</taxon>
        <taxon>Halieaceae</taxon>
        <taxon>Pseudohalioglobus</taxon>
    </lineage>
</organism>
<keyword evidence="1" id="KW-1133">Transmembrane helix</keyword>
<dbReference type="AlphaFoldDB" id="A0A5B0X4V9"/>